<gene>
    <name evidence="4" type="ORF">PR048_033208</name>
</gene>
<dbReference type="Gene3D" id="3.30.160.60">
    <property type="entry name" value="Classic Zinc Finger"/>
    <property type="match status" value="1"/>
</dbReference>
<feature type="region of interest" description="Disordered" evidence="2">
    <location>
        <begin position="1983"/>
        <end position="2017"/>
    </location>
</feature>
<evidence type="ECO:0000256" key="2">
    <source>
        <dbReference type="SAM" id="MobiDB-lite"/>
    </source>
</evidence>
<evidence type="ECO:0000256" key="1">
    <source>
        <dbReference type="PROSITE-ProRule" id="PRU00042"/>
    </source>
</evidence>
<feature type="compositionally biased region" description="Basic and acidic residues" evidence="2">
    <location>
        <begin position="2356"/>
        <end position="2367"/>
    </location>
</feature>
<feature type="compositionally biased region" description="Basic and acidic residues" evidence="2">
    <location>
        <begin position="907"/>
        <end position="946"/>
    </location>
</feature>
<feature type="compositionally biased region" description="Low complexity" evidence="2">
    <location>
        <begin position="947"/>
        <end position="959"/>
    </location>
</feature>
<feature type="compositionally biased region" description="Basic and acidic residues" evidence="2">
    <location>
        <begin position="1983"/>
        <end position="1999"/>
    </location>
</feature>
<feature type="region of interest" description="Disordered" evidence="2">
    <location>
        <begin position="2828"/>
        <end position="2847"/>
    </location>
</feature>
<name>A0ABQ9FZL8_9NEOP</name>
<organism evidence="4 5">
    <name type="scientific">Dryococelus australis</name>
    <dbReference type="NCBI Taxonomy" id="614101"/>
    <lineage>
        <taxon>Eukaryota</taxon>
        <taxon>Metazoa</taxon>
        <taxon>Ecdysozoa</taxon>
        <taxon>Arthropoda</taxon>
        <taxon>Hexapoda</taxon>
        <taxon>Insecta</taxon>
        <taxon>Pterygota</taxon>
        <taxon>Neoptera</taxon>
        <taxon>Polyneoptera</taxon>
        <taxon>Phasmatodea</taxon>
        <taxon>Verophasmatodea</taxon>
        <taxon>Anareolatae</taxon>
        <taxon>Phasmatidae</taxon>
        <taxon>Eurycanthinae</taxon>
        <taxon>Dryococelus</taxon>
    </lineage>
</organism>
<feature type="compositionally biased region" description="Basic and acidic residues" evidence="2">
    <location>
        <begin position="339"/>
        <end position="367"/>
    </location>
</feature>
<sequence length="3018" mass="335219">MVKPDSGRCSAYLPEHDELLHLAISQRDAIPAVQARSRRRACAASDCVGTVNLISAIKMDETSPGTDSGKQSVDGLLEKFEKMQAYLPVLEIMINMLKNRSDKPRQAQLEKIRYVKQLIVEKKLTTFDSLRKCESLLRNYWMKFADQLDKIPDIVFESCGEASGSAADSNQRIDQNSTQAKKEESQEKKQESQTKEEEVVVASDSDRPRSPGIEHDSHSAMSESRRKNKNPVQNFNHNDKSGESSKLPIERVARSSLSPVYDKPTSKKTDGFWSPTYRDGGGSKYEDNWRDLDRHKSKDSYSNNLDPHKNRQKNVTNIIGSHSSRYSESRTLVSPRYVSPERKLSDGNKSDFPENNRLSEMHLESSRSHLHHSRYSSNRSPVRQEVIHEREPTRNLQRSDFDIKLDNLLSRAKKSSETTHFQKGSTSGNSTNDISDSALDPRFNRNICSDDSSCSSSAKFLENMSEEELKRLVTENLQNLPSLPPETKCILETIKQCSVKQGLDSAVLSTEIATGVRSDVENVQSVSLENCQKIYQPSVRDPRRHSKDGQGDNVSRSGLIPASPVENTSQPSLQSHHLNNDNLMNSFIPVINQMDNYSNRQNFISHSGQIDNMTNIQPHLPIGSPLEPRNSHVPHGQHMDNGMGTDFILPKSPVENTVNMATHLPLPVPHFNNIGNKSSPRDPRRCIQDSKINTSDGPHQIPNMCMQSPVYQGDGRQQSAPMLNIQPLIPDTMLNRIDYCHGIQAPVPYQPDMSHTARSFSGSNVGVHMSMSNQHQVFRPPFSSIPAPRSMELSGYGRPNLHTVVPSSPPVFNNRHNESANHSVFSNRPSEQSVVPKIQQAPVSTRPMSNNQGNTQNARKKVLNSWLAIDPRHSSKLPSQMAGRSKYSQNSCKFQRPLNNTMYNSQHKGDMSYSEKKKQDEQRRRSSLDNNSSKEKDSTKKKDETSQSKSSSIPNSPAPDKSLFGAIIVSKDGKGKDIPQKFRIPKIKKSDSAVGNDSKNTSGKSEDEVVQQMQLLFEKSLESDSVKKKLVEAIRSTLGIELNAKSGGPNKETLNNEVKDTVTVGKSENEQCKISKSTKSSEKRVKKYVISSSDDDAVEEITVEDSGQDKTSPSAKTSSKKNESKKRPALASSDSSCDEKTDKSCSAKVLKPNDRKKIKTKNLKNKSDNLDIAEIEVDRADTVKVLSQDSCMENGKANISGNNEVASSKLNADDKKTTKRTRSFNESSSGIEKEHESTGETGNGSTSKKTKKLEGNLRETSKDSPLEETILDNSSVKPQKDKLKKRVSSDVHEISDSTEDLSVKKRKKSKAEKQVCNKQMEVLDNLSEVVPKKLTQRKKIKLVLRATESSDDQNVVSKDANGRASSRRKAKTVVASNNKNAVEKDSSGSSAEESFDSIYNPKISKRNVRVIRVSAGSSEEELEGKSLKVKKKILVKKKSKMIIDDSSEDEMLQNKNNTCVEKKNECSVGSLEEQPSVKSDSKVNKLPLNREMGTEVSDEGSLGRTMRTAKEKLVSVTINNSGTDDNTSGNEMSENNETKCNSHPKRLEKSVLSNSDVSNIDSELDKTRRGITKTKAKKYVIDSDSDDSIDSRFSDRSKLKLNASSNKNGKENSKFIGSHESLLENKDPKQIKKSARRRNALEMLHDDIREMFIGNEVALAFGQRKCTLKSQSERRSEDAIEFEEKKKISKKKHSSSRNDARKSTSVRNSSEESDSDESEKIKIWKDEKRCLKLRLSTKGKESQYKKGIYASIKVRVLARRPHREIYKGNEYVRQNIADSFYFCKNKPRKSKLPGTKLQDVIGKLWSRVFKLGMNIQMGSDTTEAADSEEKTKKLESNKPDVVKCENKSKLQEGTTICTSKSESLVVEVGIAKIEKVKISEESSANLQVEPAVSDVPNENTNLHNMNENNECPKALPEEEKEIFGTELKSENLVKHRDQLAEPEKLANGLVEEETLAGNQCAESNVVDECDDTVSNISMCDSDFSEKGSEISLPETERLGGKKNSPKKTNGGKRRKKKVNNWQNGVIKKLSKNKAKYSNESFSVGQDHIVSTVLVKEKLPEENICADKLADPTYAIDGRGKYDCKYCNFSGVKIVPHYKTVHPDKEVCVSRLSNEVAERAKGEARRDNLELNEELEKSSVRRQKRTFVCRICHQFAEYIYEFYMHVTTHTGEYDFKCDSCSYSSSNQSGVKHHILLHHNEFSRPVSLKRGPSLTSKVVYGYLCSVCNFVQLLKENVESHIASRHQKDKDAEIICINMSIPLEEQTTNVIKCSTDTSGNAAEQRSNDEMQTQSTEDTAEDSTSVDRTNEEETESESQRKRISSKNVPASMKPVVVLKGMKNLVEKAATSSSPKVVKPTTEHDAETRNEGDLHEVENEMEEISLEMSSVAEVSDAVSASMQKPLARKGSVDQVVPEESVTDGVELNTDSTTSVNENSDVQTFSAAVVDSCTSEAVETVQQFVDEGAVIHSETTAVDSPSDETGNQETQEINISPQYIECDNLNETSIPSTDAETVATDVCSTVIDGRESREVIGRGLSMDLLSSEETGDRSLENGDTVAYKHTSLLERIEFLCAKNNASERQNDAPVTKQSKADGGKSRKNVTELAERSKITTRAATIARKQISSIENVDVNRVAVENDGALIGYSSGSPLVSSPGLESTVTGEINNAMGENVEEVANDTPPDISDSAADAATVADHDYIISASLGKSMENVKQETLDPKATEAGGSDMNTLELYDITSMPDPTISSICIGPMEARRQGRKFYFAVALVVCPQVVKFACHYNTEHDKEWDGFCVLCGEVIDGIQPFCLEQAVEHLLSFHLTSKLKQKKRLSRSNSLKTRSPSSTIQKTNKAAGNSFTDTVTNVTTACSVTRANFTTTVATSASSRVITNVATISGIENVGGNCTNATETSSNIADLLKNAVVIKNEPCDGEPDKRIDENQELVRDPPAVSPSANVQEERPRIRVRRISGDRLSIRTDDTREPPFNCIINPNEVPTKVERSDAEEVERKYKVLLLFILLKCI</sequence>
<feature type="region of interest" description="Disordered" evidence="2">
    <location>
        <begin position="1192"/>
        <end position="1313"/>
    </location>
</feature>
<feature type="compositionally biased region" description="Basic and acidic residues" evidence="2">
    <location>
        <begin position="1671"/>
        <end position="1686"/>
    </location>
</feature>
<feature type="region of interest" description="Disordered" evidence="2">
    <location>
        <begin position="1601"/>
        <end position="1636"/>
    </location>
</feature>
<dbReference type="InterPro" id="IPR036236">
    <property type="entry name" value="Znf_C2H2_sf"/>
</dbReference>
<feature type="compositionally biased region" description="Polar residues" evidence="2">
    <location>
        <begin position="2274"/>
        <end position="2303"/>
    </location>
</feature>
<feature type="compositionally biased region" description="Basic and acidic residues" evidence="2">
    <location>
        <begin position="237"/>
        <end position="253"/>
    </location>
</feature>
<feature type="compositionally biased region" description="Polar residues" evidence="2">
    <location>
        <begin position="886"/>
        <end position="906"/>
    </location>
</feature>
<feature type="region of interest" description="Disordered" evidence="2">
    <location>
        <begin position="1346"/>
        <end position="1394"/>
    </location>
</feature>
<dbReference type="Proteomes" id="UP001159363">
    <property type="component" value="Chromosome 16"/>
</dbReference>
<dbReference type="PROSITE" id="PS50157">
    <property type="entry name" value="ZINC_FINGER_C2H2_2"/>
    <property type="match status" value="1"/>
</dbReference>
<feature type="region of interest" description="Disordered" evidence="2">
    <location>
        <begin position="413"/>
        <end position="438"/>
    </location>
</feature>
<feature type="compositionally biased region" description="Basic and acidic residues" evidence="2">
    <location>
        <begin position="284"/>
        <end position="299"/>
    </location>
</feature>
<keyword evidence="1" id="KW-0863">Zinc-finger</keyword>
<feature type="compositionally biased region" description="Polar residues" evidence="2">
    <location>
        <begin position="820"/>
        <end position="833"/>
    </location>
</feature>
<evidence type="ECO:0000259" key="3">
    <source>
        <dbReference type="PROSITE" id="PS50157"/>
    </source>
</evidence>
<feature type="compositionally biased region" description="Basic and acidic residues" evidence="2">
    <location>
        <begin position="180"/>
        <end position="218"/>
    </location>
</feature>
<dbReference type="InterPro" id="IPR013087">
    <property type="entry name" value="Znf_C2H2_type"/>
</dbReference>
<comment type="caution">
    <text evidence="4">The sequence shown here is derived from an EMBL/GenBank/DDBJ whole genome shotgun (WGS) entry which is preliminary data.</text>
</comment>
<keyword evidence="1" id="KW-0479">Metal-binding</keyword>
<feature type="compositionally biased region" description="Polar residues" evidence="2">
    <location>
        <begin position="1192"/>
        <end position="1210"/>
    </location>
</feature>
<feature type="compositionally biased region" description="Basic and acidic residues" evidence="2">
    <location>
        <begin position="1252"/>
        <end position="1265"/>
    </location>
</feature>
<feature type="compositionally biased region" description="Basic and acidic residues" evidence="2">
    <location>
        <begin position="1067"/>
        <end position="1083"/>
    </location>
</feature>
<feature type="compositionally biased region" description="Basic residues" evidence="2">
    <location>
        <begin position="2003"/>
        <end position="2017"/>
    </location>
</feature>
<feature type="compositionally biased region" description="Polar residues" evidence="2">
    <location>
        <begin position="565"/>
        <end position="578"/>
    </location>
</feature>
<reference evidence="4 5" key="1">
    <citation type="submission" date="2023-02" db="EMBL/GenBank/DDBJ databases">
        <title>LHISI_Scaffold_Assembly.</title>
        <authorList>
            <person name="Stuart O.P."/>
            <person name="Cleave R."/>
            <person name="Magrath M.J.L."/>
            <person name="Mikheyev A.S."/>
        </authorList>
    </citation>
    <scope>NUCLEOTIDE SEQUENCE [LARGE SCALE GENOMIC DNA]</scope>
    <source>
        <strain evidence="4">Daus_M_001</strain>
        <tissue evidence="4">Leg muscle</tissue>
    </source>
</reference>
<feature type="region of interest" description="Disordered" evidence="2">
    <location>
        <begin position="161"/>
        <end position="394"/>
    </location>
</feature>
<feature type="region of interest" description="Disordered" evidence="2">
    <location>
        <begin position="1668"/>
        <end position="1718"/>
    </location>
</feature>
<feature type="region of interest" description="Disordered" evidence="2">
    <location>
        <begin position="873"/>
        <end position="962"/>
    </location>
</feature>
<feature type="region of interest" description="Disordered" evidence="2">
    <location>
        <begin position="1042"/>
        <end position="1179"/>
    </location>
</feature>
<dbReference type="SMART" id="SM00355">
    <property type="entry name" value="ZnF_C2H2"/>
    <property type="match status" value="4"/>
</dbReference>
<feature type="region of interest" description="Disordered" evidence="2">
    <location>
        <begin position="820"/>
        <end position="857"/>
    </location>
</feature>
<feature type="domain" description="C2H2-type" evidence="3">
    <location>
        <begin position="2174"/>
        <end position="2201"/>
    </location>
</feature>
<dbReference type="SUPFAM" id="SSF57667">
    <property type="entry name" value="beta-beta-alpha zinc fingers"/>
    <property type="match status" value="1"/>
</dbReference>
<proteinExistence type="predicted"/>
<feature type="compositionally biased region" description="Polar residues" evidence="2">
    <location>
        <begin position="2838"/>
        <end position="2847"/>
    </location>
</feature>
<feature type="region of interest" description="Disordered" evidence="2">
    <location>
        <begin position="2577"/>
        <end position="2603"/>
    </location>
</feature>
<dbReference type="EMBL" id="JARBHB010000017">
    <property type="protein sequence ID" value="KAJ8865688.1"/>
    <property type="molecule type" value="Genomic_DNA"/>
</dbReference>
<feature type="region of interest" description="Disordered" evidence="2">
    <location>
        <begin position="1465"/>
        <end position="1554"/>
    </location>
</feature>
<feature type="region of interest" description="Disordered" evidence="2">
    <location>
        <begin position="2344"/>
        <end position="2367"/>
    </location>
</feature>
<feature type="compositionally biased region" description="Polar residues" evidence="2">
    <location>
        <begin position="166"/>
        <end position="176"/>
    </location>
</feature>
<feature type="compositionally biased region" description="Basic and acidic residues" evidence="2">
    <location>
        <begin position="1137"/>
        <end position="1155"/>
    </location>
</feature>
<evidence type="ECO:0000313" key="4">
    <source>
        <dbReference type="EMBL" id="KAJ8865688.1"/>
    </source>
</evidence>
<feature type="compositionally biased region" description="Basic and acidic residues" evidence="2">
    <location>
        <begin position="385"/>
        <end position="394"/>
    </location>
</feature>
<feature type="region of interest" description="Disordered" evidence="2">
    <location>
        <begin position="975"/>
        <end position="1008"/>
    </location>
</feature>
<feature type="compositionally biased region" description="Polar residues" evidence="2">
    <location>
        <begin position="993"/>
        <end position="1003"/>
    </location>
</feature>
<feature type="compositionally biased region" description="Basic and acidic residues" evidence="2">
    <location>
        <begin position="2588"/>
        <end position="2603"/>
    </location>
</feature>
<feature type="compositionally biased region" description="Polar residues" evidence="2">
    <location>
        <begin position="418"/>
        <end position="435"/>
    </location>
</feature>
<protein>
    <recommendedName>
        <fullName evidence="3">C2H2-type domain-containing protein</fullName>
    </recommendedName>
</protein>
<feature type="region of interest" description="Disordered" evidence="2">
    <location>
        <begin position="2274"/>
        <end position="2323"/>
    </location>
</feature>
<feature type="compositionally biased region" description="Polar residues" evidence="2">
    <location>
        <begin position="841"/>
        <end position="857"/>
    </location>
</feature>
<feature type="compositionally biased region" description="Basic and acidic residues" evidence="2">
    <location>
        <begin position="1621"/>
        <end position="1630"/>
    </location>
</feature>
<keyword evidence="1" id="KW-0862">Zinc</keyword>
<keyword evidence="5" id="KW-1185">Reference proteome</keyword>
<feature type="compositionally biased region" description="Polar residues" evidence="2">
    <location>
        <begin position="313"/>
        <end position="332"/>
    </location>
</feature>
<feature type="region of interest" description="Disordered" evidence="2">
    <location>
        <begin position="534"/>
        <end position="578"/>
    </location>
</feature>
<accession>A0ABQ9FZL8</accession>
<feature type="compositionally biased region" description="Polar residues" evidence="2">
    <location>
        <begin position="1516"/>
        <end position="1541"/>
    </location>
</feature>
<evidence type="ECO:0000313" key="5">
    <source>
        <dbReference type="Proteomes" id="UP001159363"/>
    </source>
</evidence>
<feature type="compositionally biased region" description="Acidic residues" evidence="2">
    <location>
        <begin position="1093"/>
        <end position="1103"/>
    </location>
</feature>